<feature type="region of interest" description="Disordered" evidence="4">
    <location>
        <begin position="1"/>
        <end position="30"/>
    </location>
</feature>
<dbReference type="PANTHER" id="PTHR10742:SF342">
    <property type="entry name" value="AMINE OXIDASE"/>
    <property type="match status" value="1"/>
</dbReference>
<accession>A0A561WJ13</accession>
<comment type="cofactor">
    <cofactor evidence="1">
        <name>FAD</name>
        <dbReference type="ChEBI" id="CHEBI:57692"/>
    </cofactor>
</comment>
<dbReference type="Pfam" id="PF01593">
    <property type="entry name" value="Amino_oxidase"/>
    <property type="match status" value="1"/>
</dbReference>
<dbReference type="InterPro" id="IPR001613">
    <property type="entry name" value="Flavin_amine_oxidase"/>
</dbReference>
<dbReference type="GO" id="GO:0009063">
    <property type="term" value="P:amino acid catabolic process"/>
    <property type="evidence" value="ECO:0007669"/>
    <property type="project" value="TreeGrafter"/>
</dbReference>
<feature type="binding site" evidence="3">
    <location>
        <position position="91"/>
    </location>
    <ligand>
        <name>substrate</name>
    </ligand>
</feature>
<evidence type="ECO:0000256" key="3">
    <source>
        <dbReference type="PIRSR" id="PIRSR601613-1"/>
    </source>
</evidence>
<feature type="domain" description="Amine oxidase" evidence="5">
    <location>
        <begin position="42"/>
        <end position="493"/>
    </location>
</feature>
<feature type="binding site" evidence="3">
    <location>
        <position position="273"/>
    </location>
    <ligand>
        <name>FAD</name>
        <dbReference type="ChEBI" id="CHEBI:57692"/>
    </ligand>
</feature>
<evidence type="ECO:0000256" key="2">
    <source>
        <dbReference type="ARBA" id="ARBA00023002"/>
    </source>
</evidence>
<dbReference type="Gene3D" id="3.50.50.60">
    <property type="entry name" value="FAD/NAD(P)-binding domain"/>
    <property type="match status" value="1"/>
</dbReference>
<dbReference type="SUPFAM" id="SSF51905">
    <property type="entry name" value="FAD/NAD(P)-binding domain"/>
    <property type="match status" value="1"/>
</dbReference>
<dbReference type="AlphaFoldDB" id="A0A561WJ13"/>
<organism evidence="6 7">
    <name type="scientific">Actinoplanes teichomyceticus</name>
    <dbReference type="NCBI Taxonomy" id="1867"/>
    <lineage>
        <taxon>Bacteria</taxon>
        <taxon>Bacillati</taxon>
        <taxon>Actinomycetota</taxon>
        <taxon>Actinomycetes</taxon>
        <taxon>Micromonosporales</taxon>
        <taxon>Micromonosporaceae</taxon>
        <taxon>Actinoplanes</taxon>
    </lineage>
</organism>
<sequence>MKYRRSPTAMPVPPRTPHTHTVGPRTSGERPDRTVVILGAGIAGLAAAYELERLGVPVEVLEGSRRIGGRISTFRFGDSADAPFAELGAMRIPAGHSNTLRYVAQLGLTDELRSFHSLLADKNAFLRTAESYVRLRDAARQLTAEIAEGLSQDTYRPESLMFGAWLTLVVDAIAPPDQRQDLRQDLRTRLLDYVERLNLAPFVRDDGNAFDLHGLFAAHPSLREACRDPLRGFLDDILMETSTELFRLRGGMDQLVRRLARRIHGPIRRQHEVVGIESRPDEVVVHLRAEGRHVVRRCGQVLCTLPFSVLRGLRLTGFSDDKLQIIHDVRYVPATKVALHCREAFWQREGINGGASSSGGRVRQTYYPPIDGDPAFGAVLLASYSVGEDAELLGRMSAAARYAAVLADLAPMHPQLLRPGMVLNAKSLAWGQYPWSHGGCSVHWGMDPAAAEEQRMLAQQPQGRLYFAGEHCSSRPAWIDGALESALDAVSRIVMQMPAALPDPALMREPSLLAEPVSPVEPDAAPICTEIVG</sequence>
<name>A0A561WJ13_ACTTI</name>
<evidence type="ECO:0000256" key="4">
    <source>
        <dbReference type="SAM" id="MobiDB-lite"/>
    </source>
</evidence>
<dbReference type="InterPro" id="IPR050281">
    <property type="entry name" value="Flavin_monoamine_oxidase"/>
</dbReference>
<dbReference type="Proteomes" id="UP000320239">
    <property type="component" value="Unassembled WGS sequence"/>
</dbReference>
<keyword evidence="2" id="KW-0560">Oxidoreductase</keyword>
<proteinExistence type="predicted"/>
<protein>
    <submittedName>
        <fullName evidence="6">Monoamine oxidase</fullName>
    </submittedName>
</protein>
<dbReference type="PANTHER" id="PTHR10742">
    <property type="entry name" value="FLAVIN MONOAMINE OXIDASE"/>
    <property type="match status" value="1"/>
</dbReference>
<evidence type="ECO:0000313" key="6">
    <source>
        <dbReference type="EMBL" id="TWG23834.1"/>
    </source>
</evidence>
<keyword evidence="7" id="KW-1185">Reference proteome</keyword>
<dbReference type="PRINTS" id="PR00757">
    <property type="entry name" value="AMINEOXDASEF"/>
</dbReference>
<dbReference type="InterPro" id="IPR002937">
    <property type="entry name" value="Amino_oxidase"/>
</dbReference>
<feature type="binding site" evidence="3">
    <location>
        <begin position="88"/>
        <end position="91"/>
    </location>
    <ligand>
        <name>FAD</name>
        <dbReference type="ChEBI" id="CHEBI:57692"/>
    </ligand>
</feature>
<dbReference type="InterPro" id="IPR036188">
    <property type="entry name" value="FAD/NAD-bd_sf"/>
</dbReference>
<gene>
    <name evidence="6" type="ORF">FHX34_102385</name>
</gene>
<dbReference type="Gene3D" id="3.90.660.10">
    <property type="match status" value="1"/>
</dbReference>
<evidence type="ECO:0000313" key="7">
    <source>
        <dbReference type="Proteomes" id="UP000320239"/>
    </source>
</evidence>
<dbReference type="EMBL" id="VIWY01000002">
    <property type="protein sequence ID" value="TWG23834.1"/>
    <property type="molecule type" value="Genomic_DNA"/>
</dbReference>
<evidence type="ECO:0000256" key="1">
    <source>
        <dbReference type="ARBA" id="ARBA00001974"/>
    </source>
</evidence>
<evidence type="ECO:0000259" key="5">
    <source>
        <dbReference type="Pfam" id="PF01593"/>
    </source>
</evidence>
<dbReference type="SUPFAM" id="SSF54373">
    <property type="entry name" value="FAD-linked reductases, C-terminal domain"/>
    <property type="match status" value="1"/>
</dbReference>
<dbReference type="Gene3D" id="1.20.1440.240">
    <property type="match status" value="1"/>
</dbReference>
<feature type="binding site" evidence="3">
    <location>
        <position position="470"/>
    </location>
    <ligand>
        <name>FAD</name>
        <dbReference type="ChEBI" id="CHEBI:57692"/>
    </ligand>
</feature>
<comment type="caution">
    <text evidence="6">The sequence shown here is derived from an EMBL/GenBank/DDBJ whole genome shotgun (WGS) entry which is preliminary data.</text>
</comment>
<dbReference type="GO" id="GO:0001716">
    <property type="term" value="F:L-amino-acid oxidase activity"/>
    <property type="evidence" value="ECO:0007669"/>
    <property type="project" value="TreeGrafter"/>
</dbReference>
<reference evidence="6 7" key="1">
    <citation type="submission" date="2019-06" db="EMBL/GenBank/DDBJ databases">
        <title>Sequencing the genomes of 1000 actinobacteria strains.</title>
        <authorList>
            <person name="Klenk H.-P."/>
        </authorList>
    </citation>
    <scope>NUCLEOTIDE SEQUENCE [LARGE SCALE GENOMIC DNA]</scope>
    <source>
        <strain evidence="6 7">DSM 43866</strain>
    </source>
</reference>